<gene>
    <name evidence="1" type="ORF">A2988_00380</name>
</gene>
<dbReference type="AlphaFoldDB" id="A0A1F5BTI7"/>
<name>A0A1F5BTI7_9BACT</name>
<evidence type="ECO:0000313" key="1">
    <source>
        <dbReference type="EMBL" id="OGD33936.1"/>
    </source>
</evidence>
<sequence length="126" mass="13708">MSQNRTILKRVLLVFGGLLLFALVFQAVLFSVGVKTGFFYRWTGNYYAGEITQISAGSFVISDRTGGEKTILVSGRTVMRKGMGTVQDALAVGNEVIVFGPSRDGKIVEAELIRIFKGTDADKARP</sequence>
<protein>
    <submittedName>
        <fullName evidence="1">Uncharacterized protein</fullName>
    </submittedName>
</protein>
<dbReference type="EMBL" id="MEYS01000002">
    <property type="protein sequence ID" value="OGD33936.1"/>
    <property type="molecule type" value="Genomic_DNA"/>
</dbReference>
<dbReference type="STRING" id="1797298.A2988_00380"/>
<accession>A0A1F5BTI7</accession>
<organism evidence="1 2">
    <name type="scientific">Candidatus Azambacteria bacterium RIFCSPLOWO2_01_FULL_46_25</name>
    <dbReference type="NCBI Taxonomy" id="1797298"/>
    <lineage>
        <taxon>Bacteria</taxon>
        <taxon>Candidatus Azamiibacteriota</taxon>
    </lineage>
</organism>
<proteinExistence type="predicted"/>
<evidence type="ECO:0000313" key="2">
    <source>
        <dbReference type="Proteomes" id="UP000176650"/>
    </source>
</evidence>
<reference evidence="1 2" key="1">
    <citation type="journal article" date="2016" name="Nat. Commun.">
        <title>Thousands of microbial genomes shed light on interconnected biogeochemical processes in an aquifer system.</title>
        <authorList>
            <person name="Anantharaman K."/>
            <person name="Brown C.T."/>
            <person name="Hug L.A."/>
            <person name="Sharon I."/>
            <person name="Castelle C.J."/>
            <person name="Probst A.J."/>
            <person name="Thomas B.C."/>
            <person name="Singh A."/>
            <person name="Wilkins M.J."/>
            <person name="Karaoz U."/>
            <person name="Brodie E.L."/>
            <person name="Williams K.H."/>
            <person name="Hubbard S.S."/>
            <person name="Banfield J.F."/>
        </authorList>
    </citation>
    <scope>NUCLEOTIDE SEQUENCE [LARGE SCALE GENOMIC DNA]</scope>
</reference>
<comment type="caution">
    <text evidence="1">The sequence shown here is derived from an EMBL/GenBank/DDBJ whole genome shotgun (WGS) entry which is preliminary data.</text>
</comment>
<dbReference type="Proteomes" id="UP000176650">
    <property type="component" value="Unassembled WGS sequence"/>
</dbReference>